<dbReference type="InterPro" id="IPR036770">
    <property type="entry name" value="Ankyrin_rpt-contain_sf"/>
</dbReference>
<dbReference type="EMBL" id="MQVM01000015">
    <property type="protein sequence ID" value="ONH73301.1"/>
    <property type="molecule type" value="Genomic_DNA"/>
</dbReference>
<dbReference type="OrthoDB" id="10057496at2759"/>
<dbReference type="Proteomes" id="UP000189274">
    <property type="component" value="Unassembled WGS sequence"/>
</dbReference>
<dbReference type="PANTHER" id="PTHR24188:SF29">
    <property type="entry name" value="GH09064P"/>
    <property type="match status" value="1"/>
</dbReference>
<name>A0A099NYJ1_PICKU</name>
<evidence type="ECO:0000313" key="10">
    <source>
        <dbReference type="Proteomes" id="UP000189274"/>
    </source>
</evidence>
<dbReference type="Proteomes" id="UP000029867">
    <property type="component" value="Unassembled WGS sequence"/>
</dbReference>
<dbReference type="VEuPathDB" id="FungiDB:C5L36_0B01810"/>
<accession>A0A099NYJ1</accession>
<dbReference type="InterPro" id="IPR002110">
    <property type="entry name" value="Ankyrin_rpt"/>
</dbReference>
<dbReference type="Proteomes" id="UP000249293">
    <property type="component" value="Chromosome 2"/>
</dbReference>
<keyword evidence="12" id="KW-1185">Reference proteome</keyword>
<evidence type="ECO:0000256" key="3">
    <source>
        <dbReference type="PROSITE-ProRule" id="PRU00023"/>
    </source>
</evidence>
<feature type="repeat" description="ANK" evidence="3">
    <location>
        <begin position="48"/>
        <end position="80"/>
    </location>
</feature>
<evidence type="ECO:0000313" key="8">
    <source>
        <dbReference type="EMBL" id="OUT21162.1"/>
    </source>
</evidence>
<evidence type="ECO:0000256" key="4">
    <source>
        <dbReference type="SAM" id="MobiDB-lite"/>
    </source>
</evidence>
<keyword evidence="2 3" id="KW-0040">ANK repeat</keyword>
<protein>
    <submittedName>
        <fullName evidence="7">Ankyrin repeat-containing protein YAR1</fullName>
    </submittedName>
</protein>
<feature type="compositionally biased region" description="Basic and acidic residues" evidence="4">
    <location>
        <begin position="159"/>
        <end position="172"/>
    </location>
</feature>
<dbReference type="PROSITE" id="PS50088">
    <property type="entry name" value="ANK_REPEAT"/>
    <property type="match status" value="2"/>
</dbReference>
<dbReference type="PANTHER" id="PTHR24188">
    <property type="entry name" value="ANKYRIN REPEAT PROTEIN"/>
    <property type="match status" value="1"/>
</dbReference>
<dbReference type="EMBL" id="NHMM01000005">
    <property type="protein sequence ID" value="OUT21162.1"/>
    <property type="molecule type" value="Genomic_DNA"/>
</dbReference>
<reference evidence="6" key="2">
    <citation type="submission" date="2014-08" db="EMBL/GenBank/DDBJ databases">
        <title>Exploiting Issatchenkia orientalis SD108 for Succinic Acid Production.</title>
        <authorList>
            <person name="Xiao H."/>
            <person name="Shao Z."/>
            <person name="Jiang Y."/>
            <person name="Dole S."/>
            <person name="Zhao H."/>
        </authorList>
    </citation>
    <scope>NUCLEOTIDE SEQUENCE [LARGE SCALE GENOMIC DNA]</scope>
    <source>
        <strain evidence="6">SD108</strain>
    </source>
</reference>
<evidence type="ECO:0000313" key="11">
    <source>
        <dbReference type="Proteomes" id="UP000195871"/>
    </source>
</evidence>
<reference evidence="5 12" key="6">
    <citation type="submission" date="2018-06" db="EMBL/GenBank/DDBJ databases">
        <title>Population genomics shows no distinction between pathogenic Candida krusei and environmental Pichia kudriavzevii: One species, four names.</title>
        <authorList>
            <person name="Douglass A.P."/>
            <person name="Offei B."/>
            <person name="Braun-Galleani S."/>
            <person name="Coughlan A.Y."/>
            <person name="Martos A."/>
            <person name="Ortiz-Merino R.A."/>
            <person name="Byrne K.P."/>
            <person name="Wolfe K.H."/>
        </authorList>
    </citation>
    <scope>NUCLEOTIDE SEQUENCE [LARGE SCALE GENOMIC DNA]</scope>
    <source>
        <strain evidence="5 12">CBS573</strain>
    </source>
</reference>
<dbReference type="AlphaFoldDB" id="A0A099NYJ1"/>
<organism evidence="6 9">
    <name type="scientific">Pichia kudriavzevii</name>
    <name type="common">Yeast</name>
    <name type="synonym">Issatchenkia orientalis</name>
    <dbReference type="NCBI Taxonomy" id="4909"/>
    <lineage>
        <taxon>Eukaryota</taxon>
        <taxon>Fungi</taxon>
        <taxon>Dikarya</taxon>
        <taxon>Ascomycota</taxon>
        <taxon>Saccharomycotina</taxon>
        <taxon>Pichiomycetes</taxon>
        <taxon>Pichiales</taxon>
        <taxon>Pichiaceae</taxon>
        <taxon>Pichia</taxon>
    </lineage>
</organism>
<evidence type="ECO:0000256" key="1">
    <source>
        <dbReference type="ARBA" id="ARBA00022737"/>
    </source>
</evidence>
<dbReference type="HOGENOM" id="CLU_000134_20_0_1"/>
<evidence type="ECO:0000313" key="5">
    <source>
        <dbReference type="EMBL" id="AWU74917.1"/>
    </source>
</evidence>
<sequence>MGKLTSLTQEEMDNVIYDARFGDLESLTEIFTKEVEPSVIKTIKDEYSLSTPFHMAAANGHIEVLKFLLSLIPDEDERKNILNLKNDSGNTALHWAAYNGHLEIVQMLCDSGSDPFIRNNYNHDVFFEASNNEQEEVDDYLLQKYGNIVEKGIDEDDTNGNHEAVEEKDQIKFSEGTEISKVTEEDKKAVAQMTEQTQKLSV</sequence>
<evidence type="ECO:0000313" key="9">
    <source>
        <dbReference type="Proteomes" id="UP000029867"/>
    </source>
</evidence>
<dbReference type="SUPFAM" id="SSF48403">
    <property type="entry name" value="Ankyrin repeat"/>
    <property type="match status" value="1"/>
</dbReference>
<proteinExistence type="predicted"/>
<dbReference type="Gene3D" id="1.25.40.20">
    <property type="entry name" value="Ankyrin repeat-containing domain"/>
    <property type="match status" value="1"/>
</dbReference>
<reference evidence="9" key="1">
    <citation type="journal article" date="2014" name="Microb. Cell Fact.">
        <title>Exploiting Issatchenkia orientalis SD108 for succinic acid production.</title>
        <authorList>
            <person name="Xiao H."/>
            <person name="Shao Z."/>
            <person name="Jiang Y."/>
            <person name="Dole S."/>
            <person name="Zhao H."/>
        </authorList>
    </citation>
    <scope>NUCLEOTIDE SEQUENCE [LARGE SCALE GENOMIC DNA]</scope>
    <source>
        <strain evidence="9">SD108</strain>
    </source>
</reference>
<reference evidence="7" key="4">
    <citation type="submission" date="2017-01" db="EMBL/GenBank/DDBJ databases">
        <authorList>
            <person name="Mah S.A."/>
            <person name="Swanson W.J."/>
            <person name="Moy G.W."/>
            <person name="Vacquier V.D."/>
        </authorList>
    </citation>
    <scope>NUCLEOTIDE SEQUENCE [LARGE SCALE GENOMIC DNA]</scope>
    <source>
        <strain evidence="7">129</strain>
    </source>
</reference>
<dbReference type="STRING" id="4909.A0A099NYJ1"/>
<reference evidence="8 11" key="5">
    <citation type="submission" date="2017-05" db="EMBL/GenBank/DDBJ databases">
        <title>The Genome Sequence of Candida krusei Ckrusei653.</title>
        <authorList>
            <person name="Cuomo C."/>
            <person name="Forche A."/>
            <person name="Young S."/>
            <person name="Abouelleil A."/>
            <person name="Cao P."/>
            <person name="Chapman S."/>
            <person name="Cusick C."/>
            <person name="Shea T."/>
            <person name="Nusbaum C."/>
            <person name="Birren B."/>
        </authorList>
    </citation>
    <scope>NUCLEOTIDE SEQUENCE [LARGE SCALE GENOMIC DNA]</scope>
    <source>
        <strain evidence="8 11">Ckrusei653</strain>
    </source>
</reference>
<gene>
    <name evidence="7" type="ORF">BOH78_3182</name>
    <name evidence="5" type="ORF">C5L36_0B01810</name>
    <name evidence="8" type="ORF">CAS74_003277</name>
    <name evidence="6" type="ORF">JL09_g3760</name>
</gene>
<evidence type="ECO:0000313" key="6">
    <source>
        <dbReference type="EMBL" id="KGK37109.1"/>
    </source>
</evidence>
<feature type="region of interest" description="Disordered" evidence="4">
    <location>
        <begin position="152"/>
        <end position="179"/>
    </location>
</feature>
<evidence type="ECO:0000313" key="7">
    <source>
        <dbReference type="EMBL" id="ONH73301.1"/>
    </source>
</evidence>
<dbReference type="Pfam" id="PF12796">
    <property type="entry name" value="Ank_2"/>
    <property type="match status" value="1"/>
</dbReference>
<dbReference type="SMART" id="SM00248">
    <property type="entry name" value="ANK"/>
    <property type="match status" value="2"/>
</dbReference>
<dbReference type="eggNOG" id="KOG0504">
    <property type="taxonomic scope" value="Eukaryota"/>
</dbReference>
<dbReference type="EMBL" id="CP028774">
    <property type="protein sequence ID" value="AWU74917.1"/>
    <property type="molecule type" value="Genomic_DNA"/>
</dbReference>
<reference evidence="10" key="3">
    <citation type="journal article" date="2017" name="Genome Announc.">
        <title>Genome sequences of Cyberlindnera fabianii 65, Pichia kudriavzevii 129, and Saccharomyces cerevisiae 131 isolated from fermented masau fruits in Zimbabwe.</title>
        <authorList>
            <person name="van Rijswijck I.M.H."/>
            <person name="Derks M.F.L."/>
            <person name="Abee T."/>
            <person name="de Ridder D."/>
            <person name="Smid E.J."/>
        </authorList>
    </citation>
    <scope>NUCLEOTIDE SEQUENCE [LARGE SCALE GENOMIC DNA]</scope>
    <source>
        <strain evidence="10">129</strain>
    </source>
</reference>
<feature type="repeat" description="ANK" evidence="3">
    <location>
        <begin position="88"/>
        <end position="120"/>
    </location>
</feature>
<dbReference type="EMBL" id="JQFK01000044">
    <property type="protein sequence ID" value="KGK37109.1"/>
    <property type="molecule type" value="Genomic_DNA"/>
</dbReference>
<dbReference type="PROSITE" id="PS50297">
    <property type="entry name" value="ANK_REP_REGION"/>
    <property type="match status" value="2"/>
</dbReference>
<evidence type="ECO:0000313" key="12">
    <source>
        <dbReference type="Proteomes" id="UP000249293"/>
    </source>
</evidence>
<evidence type="ECO:0000256" key="2">
    <source>
        <dbReference type="ARBA" id="ARBA00023043"/>
    </source>
</evidence>
<keyword evidence="1" id="KW-0677">Repeat</keyword>
<dbReference type="Proteomes" id="UP000195871">
    <property type="component" value="Unassembled WGS sequence"/>
</dbReference>